<reference evidence="2 3" key="1">
    <citation type="submission" date="2017-03" db="EMBL/GenBank/DDBJ databases">
        <title>Genomes of endolithic fungi from Antarctica.</title>
        <authorList>
            <person name="Coleine C."/>
            <person name="Masonjones S."/>
            <person name="Stajich J.E."/>
        </authorList>
    </citation>
    <scope>NUCLEOTIDE SEQUENCE [LARGE SCALE GENOMIC DNA]</scope>
    <source>
        <strain evidence="2 3">CCFEE 5184</strain>
    </source>
</reference>
<dbReference type="OrthoDB" id="10249311at2759"/>
<feature type="compositionally biased region" description="Polar residues" evidence="1">
    <location>
        <begin position="26"/>
        <end position="38"/>
    </location>
</feature>
<evidence type="ECO:0008006" key="4">
    <source>
        <dbReference type="Google" id="ProtNLM"/>
    </source>
</evidence>
<keyword evidence="3" id="KW-1185">Reference proteome</keyword>
<dbReference type="EMBL" id="NAJQ01000197">
    <property type="protein sequence ID" value="TKA75296.1"/>
    <property type="molecule type" value="Genomic_DNA"/>
</dbReference>
<gene>
    <name evidence="2" type="ORF">B0A55_07606</name>
</gene>
<comment type="caution">
    <text evidence="2">The sequence shown here is derived from an EMBL/GenBank/DDBJ whole genome shotgun (WGS) entry which is preliminary data.</text>
</comment>
<feature type="compositionally biased region" description="Polar residues" evidence="1">
    <location>
        <begin position="330"/>
        <end position="353"/>
    </location>
</feature>
<feature type="compositionally biased region" description="Basic and acidic residues" evidence="1">
    <location>
        <begin position="194"/>
        <end position="211"/>
    </location>
</feature>
<feature type="compositionally biased region" description="Polar residues" evidence="1">
    <location>
        <begin position="215"/>
        <end position="230"/>
    </location>
</feature>
<feature type="compositionally biased region" description="Basic and acidic residues" evidence="1">
    <location>
        <begin position="537"/>
        <end position="551"/>
    </location>
</feature>
<evidence type="ECO:0000313" key="2">
    <source>
        <dbReference type="EMBL" id="TKA75296.1"/>
    </source>
</evidence>
<evidence type="ECO:0000256" key="1">
    <source>
        <dbReference type="SAM" id="MobiDB-lite"/>
    </source>
</evidence>
<proteinExistence type="predicted"/>
<sequence>MAAVANGSWAYAVPMDETNGYAPPQRTDTLQSQNSATSAPREKRSASQRRPSDFNIQSDSEATGTRKASLRASNASAGRKRSRNTLKEKRDAVQEASVDDSAWIHRDKLAQIEIQEMEEAGIHVRQPRRSSSTGPVASARTSRSASRSGVRRPVSKDQQSEVPEEQDGPLYANFDDYRRKRVSTIPAADEEELEHERRFDPTVDSELRTPEEVQAAQQASKQLRPNTSRIPISKASPVPVPQQVVDRDSPLPRSRNGSGAWSGAWDDMQYARRARSGSAGSQVLLDEAEGHRTPGSRPTSSYLQHTNENSPPKARVPGKGVPTPAGRKVSGTTNGATRPLSSHANKPRTSSLANKRPGSGSGPVSGHKSRPSTGHVPEGEAPWIASMYKPDPRLPPDQQLLPTHATRLQQEQWEKDGKTGTAYDRDFNLLNNTQLKQKPANVPRLEMNRVNGNLTPKGSPQIERPSPSGSDKPWPLSPQKSDTKSETGSLRPGTSGGYKITPTIAAPPPIQRSPVVSSSTADGLAAAHNTRTTPRMPDYDEKDPPPQEKKKGCGCCVVM</sequence>
<protein>
    <recommendedName>
        <fullName evidence="4">TeaA receptor TeaR</fullName>
    </recommendedName>
</protein>
<organism evidence="2 3">
    <name type="scientific">Friedmanniomyces simplex</name>
    <dbReference type="NCBI Taxonomy" id="329884"/>
    <lineage>
        <taxon>Eukaryota</taxon>
        <taxon>Fungi</taxon>
        <taxon>Dikarya</taxon>
        <taxon>Ascomycota</taxon>
        <taxon>Pezizomycotina</taxon>
        <taxon>Dothideomycetes</taxon>
        <taxon>Dothideomycetidae</taxon>
        <taxon>Mycosphaerellales</taxon>
        <taxon>Teratosphaeriaceae</taxon>
        <taxon>Friedmanniomyces</taxon>
    </lineage>
</organism>
<dbReference type="Proteomes" id="UP000309340">
    <property type="component" value="Unassembled WGS sequence"/>
</dbReference>
<name>A0A4U0XGX2_9PEZI</name>
<feature type="region of interest" description="Disordered" evidence="1">
    <location>
        <begin position="119"/>
        <end position="559"/>
    </location>
</feature>
<feature type="compositionally biased region" description="Polar residues" evidence="1">
    <location>
        <begin position="54"/>
        <end position="63"/>
    </location>
</feature>
<feature type="compositionally biased region" description="Basic and acidic residues" evidence="1">
    <location>
        <begin position="412"/>
        <end position="427"/>
    </location>
</feature>
<evidence type="ECO:0000313" key="3">
    <source>
        <dbReference type="Proteomes" id="UP000309340"/>
    </source>
</evidence>
<dbReference type="AlphaFoldDB" id="A0A4U0XGX2"/>
<feature type="compositionally biased region" description="Low complexity" evidence="1">
    <location>
        <begin position="136"/>
        <end position="152"/>
    </location>
</feature>
<accession>A0A4U0XGX2</accession>
<dbReference type="STRING" id="329884.A0A4U0XGX2"/>
<feature type="region of interest" description="Disordered" evidence="1">
    <location>
        <begin position="1"/>
        <end position="105"/>
    </location>
</feature>
<feature type="compositionally biased region" description="Polar residues" evidence="1">
    <location>
        <begin position="296"/>
        <end position="310"/>
    </location>
</feature>